<name>A0A1H3IRJ5_9EURY</name>
<dbReference type="EMBL" id="FNPC01000004">
    <property type="protein sequence ID" value="SDY29849.1"/>
    <property type="molecule type" value="Genomic_DNA"/>
</dbReference>
<dbReference type="PANTHER" id="PTHR37692">
    <property type="entry name" value="HYPOTHETICAL MEMBRANE SPANNING PROTEIN"/>
    <property type="match status" value="1"/>
</dbReference>
<dbReference type="RefSeq" id="WP_092732124.1">
    <property type="nucleotide sequence ID" value="NZ_FNPC01000004.1"/>
</dbReference>
<dbReference type="Proteomes" id="UP000199079">
    <property type="component" value="Unassembled WGS sequence"/>
</dbReference>
<sequence>MVVDGLRQWAKRHPAALTGILTVVGYGVVLGVFLVPSFQALFPDLSRSTIDLLTHAIAVVNSITIVTLALGWYFIRAGDVEKHRAAMGTSFFLIVTFLGIYVPRVAGGGTKHFEGPELVTYAYFVMLAVHILLSILAVPIVLYAIILGLTHTERELRTETPHARVGRIAAGSWLLSLVLGVITYLLLNHVYSYTY</sequence>
<evidence type="ECO:0000256" key="1">
    <source>
        <dbReference type="SAM" id="Phobius"/>
    </source>
</evidence>
<proteinExistence type="predicted"/>
<dbReference type="Pfam" id="PF04238">
    <property type="entry name" value="DUF420"/>
    <property type="match status" value="1"/>
</dbReference>
<feature type="transmembrane region" description="Helical" evidence="1">
    <location>
        <begin position="122"/>
        <end position="147"/>
    </location>
</feature>
<keyword evidence="1" id="KW-1133">Transmembrane helix</keyword>
<dbReference type="PANTHER" id="PTHR37692:SF1">
    <property type="entry name" value="DUF420 DOMAIN-CONTAINING PROTEIN"/>
    <property type="match status" value="1"/>
</dbReference>
<dbReference type="OrthoDB" id="213478at2157"/>
<keyword evidence="1" id="KW-0812">Transmembrane</keyword>
<evidence type="ECO:0000313" key="3">
    <source>
        <dbReference type="Proteomes" id="UP000199079"/>
    </source>
</evidence>
<feature type="transmembrane region" description="Helical" evidence="1">
    <location>
        <begin position="15"/>
        <end position="35"/>
    </location>
</feature>
<keyword evidence="1" id="KW-0472">Membrane</keyword>
<feature type="transmembrane region" description="Helical" evidence="1">
    <location>
        <begin position="168"/>
        <end position="187"/>
    </location>
</feature>
<gene>
    <name evidence="2" type="ORF">SAMN05216564_104218</name>
</gene>
<dbReference type="AlphaFoldDB" id="A0A1H3IRJ5"/>
<organism evidence="2 3">
    <name type="scientific">Halopenitus persicus</name>
    <dbReference type="NCBI Taxonomy" id="1048396"/>
    <lineage>
        <taxon>Archaea</taxon>
        <taxon>Methanobacteriati</taxon>
        <taxon>Methanobacteriota</taxon>
        <taxon>Stenosarchaea group</taxon>
        <taxon>Halobacteria</taxon>
        <taxon>Halobacteriales</taxon>
        <taxon>Haloferacaceae</taxon>
        <taxon>Halopenitus</taxon>
    </lineage>
</organism>
<accession>A0A1H3IRJ5</accession>
<protein>
    <submittedName>
        <fullName evidence="2">Putative membrane protein</fullName>
    </submittedName>
</protein>
<reference evidence="3" key="1">
    <citation type="submission" date="2016-10" db="EMBL/GenBank/DDBJ databases">
        <authorList>
            <person name="Varghese N."/>
            <person name="Submissions S."/>
        </authorList>
    </citation>
    <scope>NUCLEOTIDE SEQUENCE [LARGE SCALE GENOMIC DNA]</scope>
    <source>
        <strain evidence="3">DC30,IBRC 10041,KCTC 4046</strain>
    </source>
</reference>
<feature type="transmembrane region" description="Helical" evidence="1">
    <location>
        <begin position="55"/>
        <end position="73"/>
    </location>
</feature>
<evidence type="ECO:0000313" key="2">
    <source>
        <dbReference type="EMBL" id="SDY29849.1"/>
    </source>
</evidence>
<feature type="transmembrane region" description="Helical" evidence="1">
    <location>
        <begin position="85"/>
        <end position="102"/>
    </location>
</feature>
<keyword evidence="3" id="KW-1185">Reference proteome</keyword>
<dbReference type="InterPro" id="IPR007352">
    <property type="entry name" value="DUF420"/>
</dbReference>